<keyword evidence="9 10" id="KW-0624">Polysaccharide degradation</keyword>
<comment type="caution">
    <text evidence="14">The sequence shown here is derived from an EMBL/GenBank/DDBJ whole genome shotgun (WGS) entry which is preliminary data.</text>
</comment>
<dbReference type="OrthoDB" id="2115822at2759"/>
<dbReference type="PANTHER" id="PTHR46828:SF2">
    <property type="entry name" value="ENDO-1,4-BETA-XYLANASE A-RELATED"/>
    <property type="match status" value="1"/>
</dbReference>
<feature type="signal peptide" evidence="12">
    <location>
        <begin position="1"/>
        <end position="21"/>
    </location>
</feature>
<evidence type="ECO:0000256" key="3">
    <source>
        <dbReference type="ARBA" id="ARBA00007792"/>
    </source>
</evidence>
<comment type="similarity">
    <text evidence="3 10 11">Belongs to the glycosyl hydrolase 11 (cellulase G) family.</text>
</comment>
<keyword evidence="7 10" id="KW-0119">Carbohydrate metabolism</keyword>
<feature type="chain" id="PRO_5019377703" description="Endo-1,4-beta-xylanase" evidence="12">
    <location>
        <begin position="22"/>
        <end position="219"/>
    </location>
</feature>
<dbReference type="Proteomes" id="UP000283841">
    <property type="component" value="Unassembled WGS sequence"/>
</dbReference>
<evidence type="ECO:0000256" key="5">
    <source>
        <dbReference type="ARBA" id="ARBA00022651"/>
    </source>
</evidence>
<dbReference type="EMBL" id="RCNU01000019">
    <property type="protein sequence ID" value="RWQ91582.1"/>
    <property type="molecule type" value="Genomic_DNA"/>
</dbReference>
<sequence>MVSPSLLLGLCAAALASTTDAALTTRQYQSLTSSSTGTDGGYYYSFYTNSDSVTYTNLGGGDYNVTWDGSGSFDFVAGKGWNPGSERTVTYTANYQPDGSGYFALYGWFTDPLVEYYIVESWDGYDPINSGKHLGTVESDHGTYDIVKSRRDNDPSIVGTATFDQYWSVRRTKRTNGTITTKNHFDAWKNANLTLGTFNYQILATESWDGSGEASVSIH</sequence>
<evidence type="ECO:0000256" key="6">
    <source>
        <dbReference type="ARBA" id="ARBA00022801"/>
    </source>
</evidence>
<dbReference type="InterPro" id="IPR001137">
    <property type="entry name" value="Glyco_hydro_11"/>
</dbReference>
<comment type="pathway">
    <text evidence="2 10 11">Glycan degradation; xylan degradation.</text>
</comment>
<keyword evidence="8 10" id="KW-0326">Glycosidase</keyword>
<keyword evidence="5 10" id="KW-0858">Xylan degradation</keyword>
<feature type="domain" description="GH11" evidence="13">
    <location>
        <begin position="30"/>
        <end position="219"/>
    </location>
</feature>
<dbReference type="PROSITE" id="PS00776">
    <property type="entry name" value="GH11_1"/>
    <property type="match status" value="1"/>
</dbReference>
<dbReference type="Pfam" id="PF00457">
    <property type="entry name" value="Glyco_hydro_11"/>
    <property type="match status" value="1"/>
</dbReference>
<dbReference type="UniPathway" id="UPA00114"/>
<evidence type="ECO:0000256" key="7">
    <source>
        <dbReference type="ARBA" id="ARBA00023277"/>
    </source>
</evidence>
<dbReference type="STRING" id="264951.A0A443HIC0"/>
<evidence type="ECO:0000256" key="1">
    <source>
        <dbReference type="ARBA" id="ARBA00000681"/>
    </source>
</evidence>
<evidence type="ECO:0000313" key="15">
    <source>
        <dbReference type="Proteomes" id="UP000283841"/>
    </source>
</evidence>
<evidence type="ECO:0000259" key="13">
    <source>
        <dbReference type="PROSITE" id="PS51761"/>
    </source>
</evidence>
<reference evidence="14 15" key="1">
    <citation type="journal article" date="2018" name="Front. Microbiol.">
        <title>Genomic and genetic insights into a cosmopolitan fungus, Paecilomyces variotii (Eurotiales).</title>
        <authorList>
            <person name="Urquhart A.S."/>
            <person name="Mondo S.J."/>
            <person name="Makela M.R."/>
            <person name="Hane J.K."/>
            <person name="Wiebenga A."/>
            <person name="He G."/>
            <person name="Mihaltcheva S."/>
            <person name="Pangilinan J."/>
            <person name="Lipzen A."/>
            <person name="Barry K."/>
            <person name="de Vries R.P."/>
            <person name="Grigoriev I.V."/>
            <person name="Idnurm A."/>
        </authorList>
    </citation>
    <scope>NUCLEOTIDE SEQUENCE [LARGE SCALE GENOMIC DNA]</scope>
    <source>
        <strain evidence="14 15">CBS 101075</strain>
    </source>
</reference>
<dbReference type="GO" id="GO:0045493">
    <property type="term" value="P:xylan catabolic process"/>
    <property type="evidence" value="ECO:0007669"/>
    <property type="project" value="UniProtKB-UniRule"/>
</dbReference>
<evidence type="ECO:0000313" key="14">
    <source>
        <dbReference type="EMBL" id="RWQ91582.1"/>
    </source>
</evidence>
<dbReference type="InterPro" id="IPR013319">
    <property type="entry name" value="GH11/12"/>
</dbReference>
<dbReference type="RefSeq" id="XP_028481227.1">
    <property type="nucleotide sequence ID" value="XM_028632090.1"/>
</dbReference>
<dbReference type="GO" id="GO:0031176">
    <property type="term" value="F:endo-1,4-beta-xylanase activity"/>
    <property type="evidence" value="ECO:0007669"/>
    <property type="project" value="UniProtKB-UniRule"/>
</dbReference>
<gene>
    <name evidence="14" type="ORF">C8Q69DRAFT_489048</name>
</gene>
<dbReference type="PRINTS" id="PR00911">
    <property type="entry name" value="GLHYDRLASE11"/>
</dbReference>
<feature type="active site" description="Proton donor" evidence="10">
    <location>
        <position position="206"/>
    </location>
</feature>
<dbReference type="InterPro" id="IPR013320">
    <property type="entry name" value="ConA-like_dom_sf"/>
</dbReference>
<dbReference type="VEuPathDB" id="FungiDB:C8Q69DRAFT_489048"/>
<evidence type="ECO:0000256" key="12">
    <source>
        <dbReference type="SAM" id="SignalP"/>
    </source>
</evidence>
<dbReference type="PANTHER" id="PTHR46828">
    <property type="entry name" value="ENDO-1,4-BETA-XYLANASE A-RELATED"/>
    <property type="match status" value="1"/>
</dbReference>
<dbReference type="SUPFAM" id="SSF49899">
    <property type="entry name" value="Concanavalin A-like lectins/glucanases"/>
    <property type="match status" value="1"/>
</dbReference>
<organism evidence="14 15">
    <name type="scientific">Byssochlamys spectabilis</name>
    <name type="common">Paecilomyces variotii</name>
    <dbReference type="NCBI Taxonomy" id="264951"/>
    <lineage>
        <taxon>Eukaryota</taxon>
        <taxon>Fungi</taxon>
        <taxon>Dikarya</taxon>
        <taxon>Ascomycota</taxon>
        <taxon>Pezizomycotina</taxon>
        <taxon>Eurotiomycetes</taxon>
        <taxon>Eurotiomycetidae</taxon>
        <taxon>Eurotiales</taxon>
        <taxon>Thermoascaceae</taxon>
        <taxon>Paecilomyces</taxon>
    </lineage>
</organism>
<feature type="active site" description="Nucleophile" evidence="10">
    <location>
        <position position="115"/>
    </location>
</feature>
<dbReference type="GeneID" id="39601367"/>
<dbReference type="InterPro" id="IPR033123">
    <property type="entry name" value="GH11_dom"/>
</dbReference>
<protein>
    <recommendedName>
        <fullName evidence="4 10">Endo-1,4-beta-xylanase</fullName>
        <ecNumber evidence="4 10">3.2.1.8</ecNumber>
    </recommendedName>
</protein>
<proteinExistence type="inferred from homology"/>
<evidence type="ECO:0000256" key="8">
    <source>
        <dbReference type="ARBA" id="ARBA00023295"/>
    </source>
</evidence>
<evidence type="ECO:0000256" key="9">
    <source>
        <dbReference type="ARBA" id="ARBA00023326"/>
    </source>
</evidence>
<evidence type="ECO:0000256" key="11">
    <source>
        <dbReference type="RuleBase" id="RU362015"/>
    </source>
</evidence>
<keyword evidence="15" id="KW-1185">Reference proteome</keyword>
<comment type="catalytic activity">
    <reaction evidence="1 10 11">
        <text>Endohydrolysis of (1-&gt;4)-beta-D-xylosidic linkages in xylans.</text>
        <dbReference type="EC" id="3.2.1.8"/>
    </reaction>
</comment>
<dbReference type="PROSITE" id="PS51761">
    <property type="entry name" value="GH11_3"/>
    <property type="match status" value="1"/>
</dbReference>
<evidence type="ECO:0000256" key="2">
    <source>
        <dbReference type="ARBA" id="ARBA00004851"/>
    </source>
</evidence>
<accession>A0A443HIC0</accession>
<evidence type="ECO:0000256" key="10">
    <source>
        <dbReference type="PROSITE-ProRule" id="PRU01097"/>
    </source>
</evidence>
<dbReference type="Gene3D" id="2.60.120.180">
    <property type="match status" value="1"/>
</dbReference>
<evidence type="ECO:0000256" key="4">
    <source>
        <dbReference type="ARBA" id="ARBA00012590"/>
    </source>
</evidence>
<keyword evidence="6 10" id="KW-0378">Hydrolase</keyword>
<dbReference type="EC" id="3.2.1.8" evidence="4 10"/>
<dbReference type="InterPro" id="IPR018208">
    <property type="entry name" value="GH11_AS_1"/>
</dbReference>
<name>A0A443HIC0_BYSSP</name>
<dbReference type="AlphaFoldDB" id="A0A443HIC0"/>
<keyword evidence="12" id="KW-0732">Signal</keyword>